<gene>
    <name evidence="9" type="primary">LOC107066474</name>
</gene>
<evidence type="ECO:0000259" key="7">
    <source>
        <dbReference type="Pfam" id="PF00999"/>
    </source>
</evidence>
<evidence type="ECO:0000256" key="3">
    <source>
        <dbReference type="ARBA" id="ARBA00022692"/>
    </source>
</evidence>
<feature type="transmembrane region" description="Helical" evidence="6">
    <location>
        <begin position="162"/>
        <end position="187"/>
    </location>
</feature>
<feature type="non-terminal residue" evidence="9">
    <location>
        <position position="1"/>
    </location>
</feature>
<feature type="transmembrane region" description="Helical" evidence="6">
    <location>
        <begin position="47"/>
        <end position="67"/>
    </location>
</feature>
<dbReference type="PANTHER" id="PTHR31102">
    <property type="match status" value="1"/>
</dbReference>
<evidence type="ECO:0000313" key="8">
    <source>
        <dbReference type="Proteomes" id="UP000694924"/>
    </source>
</evidence>
<organism evidence="8 9">
    <name type="scientific">Polistes dominula</name>
    <name type="common">European paper wasp</name>
    <name type="synonym">Vespa dominula</name>
    <dbReference type="NCBI Taxonomy" id="743375"/>
    <lineage>
        <taxon>Eukaryota</taxon>
        <taxon>Metazoa</taxon>
        <taxon>Ecdysozoa</taxon>
        <taxon>Arthropoda</taxon>
        <taxon>Hexapoda</taxon>
        <taxon>Insecta</taxon>
        <taxon>Pterygota</taxon>
        <taxon>Neoptera</taxon>
        <taxon>Endopterygota</taxon>
        <taxon>Hymenoptera</taxon>
        <taxon>Apocrita</taxon>
        <taxon>Aculeata</taxon>
        <taxon>Vespoidea</taxon>
        <taxon>Vespidae</taxon>
        <taxon>Polistinae</taxon>
        <taxon>Polistini</taxon>
        <taxon>Polistes</taxon>
    </lineage>
</organism>
<dbReference type="PANTHER" id="PTHR31102:SF1">
    <property type="entry name" value="CATION_H+ EXCHANGER DOMAIN-CONTAINING PROTEIN"/>
    <property type="match status" value="1"/>
</dbReference>
<feature type="transmembrane region" description="Helical" evidence="6">
    <location>
        <begin position="273"/>
        <end position="291"/>
    </location>
</feature>
<dbReference type="InterPro" id="IPR006153">
    <property type="entry name" value="Cation/H_exchanger_TM"/>
</dbReference>
<keyword evidence="8" id="KW-1185">Reference proteome</keyword>
<evidence type="ECO:0000256" key="1">
    <source>
        <dbReference type="ARBA" id="ARBA00004141"/>
    </source>
</evidence>
<dbReference type="Proteomes" id="UP000694924">
    <property type="component" value="Unplaced"/>
</dbReference>
<comment type="subcellular location">
    <subcellularLocation>
        <location evidence="1">Membrane</location>
        <topology evidence="1">Multi-pass membrane protein</topology>
    </subcellularLocation>
</comment>
<feature type="transmembrane region" description="Helical" evidence="6">
    <location>
        <begin position="79"/>
        <end position="100"/>
    </location>
</feature>
<evidence type="ECO:0000256" key="4">
    <source>
        <dbReference type="ARBA" id="ARBA00022989"/>
    </source>
</evidence>
<feature type="transmembrane region" description="Helical" evidence="6">
    <location>
        <begin position="356"/>
        <end position="374"/>
    </location>
</feature>
<comment type="similarity">
    <text evidence="2">Belongs to the monovalent cation:proton antiporter 1 (CPA1) transporter (TC 2.A.36) family.</text>
</comment>
<dbReference type="RefSeq" id="XP_015176611.1">
    <property type="nucleotide sequence ID" value="XM_015321125.1"/>
</dbReference>
<protein>
    <submittedName>
        <fullName evidence="9">Sodium/hydrogen exchanger 9B1-like</fullName>
    </submittedName>
</protein>
<feature type="transmembrane region" description="Helical" evidence="6">
    <location>
        <begin position="326"/>
        <end position="344"/>
    </location>
</feature>
<keyword evidence="5 6" id="KW-0472">Membrane</keyword>
<evidence type="ECO:0000256" key="5">
    <source>
        <dbReference type="ARBA" id="ARBA00023136"/>
    </source>
</evidence>
<keyword evidence="4 6" id="KW-1133">Transmembrane helix</keyword>
<feature type="transmembrane region" description="Helical" evidence="6">
    <location>
        <begin position="228"/>
        <end position="253"/>
    </location>
</feature>
<evidence type="ECO:0000256" key="2">
    <source>
        <dbReference type="ARBA" id="ARBA00007367"/>
    </source>
</evidence>
<feature type="transmembrane region" description="Helical" evidence="6">
    <location>
        <begin position="386"/>
        <end position="407"/>
    </location>
</feature>
<name>A0ABM1I8S4_POLDO</name>
<proteinExistence type="inferred from homology"/>
<dbReference type="Pfam" id="PF00999">
    <property type="entry name" value="Na_H_Exchanger"/>
    <property type="match status" value="1"/>
</dbReference>
<evidence type="ECO:0000256" key="6">
    <source>
        <dbReference type="SAM" id="Phobius"/>
    </source>
</evidence>
<dbReference type="InterPro" id="IPR051843">
    <property type="entry name" value="CPA1_transporter"/>
</dbReference>
<feature type="transmembrane region" description="Helical" evidence="6">
    <location>
        <begin position="460"/>
        <end position="484"/>
    </location>
</feature>
<sequence length="521" mass="58952">EEEEEGDEDDNTCCSRATFCNPILREIVVTDSISKCFDTLEITWANLFWLTSITAMILMTWITLFFLLGETMLPKGKYFGLFVIVVFSYLLGWTLAYIPYANLPPVFGMLLAGIIVRNTNFYNIRQEFGVRTIAKIRTFCLTFIMIRAGLQLTTTPIRRHPLFVMVLAILPCTIEMLVLAICAKYILDYPWNWAFMTGAIVACMSPVVTVNCMLALAERGFGEDKGMASLISAASSIDDVHILSLFSVFYASVFGEKRLTKWWSYIPNGLRDIILGVLTGLLLGTFLAFFPHRNHKYATWYRLSNLVIAALMCTASTSKLPVSGGPYIAIIIMSFVAITGWRILTVSYNTTPLRKATYFLWHFMQPVLVGVIGADIDIKDWSLSRFGLYCTCILIGLITRCITAILSTIKTHFSWKEKLFIALAWIPKGTLQAALAPMAYQRTTEEDPEHIELALDVVRISIVAIIFLAPLGAIIMMISGPLLLNKITMEEHERERRLSYLRIRSLQPVRTRKRRRTNTSV</sequence>
<dbReference type="GeneID" id="107066474"/>
<feature type="domain" description="Cation/H+ exchanger transmembrane" evidence="7">
    <location>
        <begin position="88"/>
        <end position="463"/>
    </location>
</feature>
<accession>A0ABM1I8S4</accession>
<reference evidence="9" key="1">
    <citation type="submission" date="2025-08" db="UniProtKB">
        <authorList>
            <consortium name="RefSeq"/>
        </authorList>
    </citation>
    <scope>IDENTIFICATION</scope>
    <source>
        <tissue evidence="9">Whole body</tissue>
    </source>
</reference>
<feature type="transmembrane region" description="Helical" evidence="6">
    <location>
        <begin position="193"/>
        <end position="216"/>
    </location>
</feature>
<evidence type="ECO:0000313" key="9">
    <source>
        <dbReference type="RefSeq" id="XP_015176611.1"/>
    </source>
</evidence>
<keyword evidence="3 6" id="KW-0812">Transmembrane</keyword>